<feature type="domain" description="GH10" evidence="8">
    <location>
        <begin position="45"/>
        <end position="390"/>
    </location>
</feature>
<dbReference type="PROSITE" id="PS00591">
    <property type="entry name" value="GH10_1"/>
    <property type="match status" value="1"/>
</dbReference>
<keyword evidence="4 6" id="KW-0624">Polysaccharide degradation</keyword>
<organism evidence="9 10">
    <name type="scientific">Paraburkholderia guartelaensis</name>
    <dbReference type="NCBI Taxonomy" id="2546446"/>
    <lineage>
        <taxon>Bacteria</taxon>
        <taxon>Pseudomonadati</taxon>
        <taxon>Pseudomonadota</taxon>
        <taxon>Betaproteobacteria</taxon>
        <taxon>Burkholderiales</taxon>
        <taxon>Burkholderiaceae</taxon>
        <taxon>Paraburkholderia</taxon>
    </lineage>
</organism>
<accession>A0A4R5LJT9</accession>
<protein>
    <recommendedName>
        <fullName evidence="6">Beta-xylanase</fullName>
        <ecNumber evidence="6">3.2.1.8</ecNumber>
    </recommendedName>
</protein>
<dbReference type="PROSITE" id="PS51257">
    <property type="entry name" value="PROKAR_LIPOPROTEIN"/>
    <property type="match status" value="1"/>
</dbReference>
<evidence type="ECO:0000259" key="8">
    <source>
        <dbReference type="PROSITE" id="PS51760"/>
    </source>
</evidence>
<dbReference type="Gene3D" id="3.20.20.80">
    <property type="entry name" value="Glycosidases"/>
    <property type="match status" value="1"/>
</dbReference>
<dbReference type="SMART" id="SM00633">
    <property type="entry name" value="Glyco_10"/>
    <property type="match status" value="1"/>
</dbReference>
<dbReference type="PANTHER" id="PTHR31490:SF90">
    <property type="entry name" value="ENDO-1,4-BETA-XYLANASE A"/>
    <property type="match status" value="1"/>
</dbReference>
<dbReference type="InterPro" id="IPR031158">
    <property type="entry name" value="GH10_AS"/>
</dbReference>
<dbReference type="RefSeq" id="WP_133180868.1">
    <property type="nucleotide sequence ID" value="NZ_SMOD01000003.1"/>
</dbReference>
<dbReference type="GO" id="GO:0031176">
    <property type="term" value="F:endo-1,4-beta-xylanase activity"/>
    <property type="evidence" value="ECO:0007669"/>
    <property type="project" value="UniProtKB-EC"/>
</dbReference>
<keyword evidence="9" id="KW-0858">Xylan degradation</keyword>
<evidence type="ECO:0000313" key="10">
    <source>
        <dbReference type="Proteomes" id="UP000295606"/>
    </source>
</evidence>
<feature type="chain" id="PRO_5020601105" description="Beta-xylanase" evidence="7">
    <location>
        <begin position="27"/>
        <end position="394"/>
    </location>
</feature>
<dbReference type="GO" id="GO:0045493">
    <property type="term" value="P:xylan catabolic process"/>
    <property type="evidence" value="ECO:0007669"/>
    <property type="project" value="UniProtKB-KW"/>
</dbReference>
<evidence type="ECO:0000313" key="9">
    <source>
        <dbReference type="EMBL" id="TDG09939.1"/>
    </source>
</evidence>
<evidence type="ECO:0000256" key="6">
    <source>
        <dbReference type="RuleBase" id="RU361174"/>
    </source>
</evidence>
<dbReference type="InterPro" id="IPR044846">
    <property type="entry name" value="GH10"/>
</dbReference>
<feature type="active site" description="Nucleophile" evidence="5">
    <location>
        <position position="293"/>
    </location>
</feature>
<dbReference type="PROSITE" id="PS51760">
    <property type="entry name" value="GH10_2"/>
    <property type="match status" value="1"/>
</dbReference>
<dbReference type="EMBL" id="SMOD01000003">
    <property type="protein sequence ID" value="TDG09939.1"/>
    <property type="molecule type" value="Genomic_DNA"/>
</dbReference>
<dbReference type="InterPro" id="IPR001000">
    <property type="entry name" value="GH10_dom"/>
</dbReference>
<evidence type="ECO:0000256" key="5">
    <source>
        <dbReference type="PROSITE-ProRule" id="PRU10061"/>
    </source>
</evidence>
<sequence>MRPSGIAVRALYAGITLLTIASIAGCAHNQTAATRDGLPLAAAPTQAVPQLKSVMAAHFKVGAAIEPDSIDSPADAALLAVQFSSLTAENKMKPGTIGVAAGEYNFAPADQIVAFAQAHGLAVRGHTLVWHYRSGEWTEAPDWFFAGDAKDPHYHDIVAARLQRYVTDVVTHFRGKVYAWDVVNEVISDDPHQVYREDSPWYRALGKDYIAIAFRAARAADPDVKLYINEYSTDDAAKRAKLLSVIRDLRAQGVPIDGVGHQMHISINWPPLQNMKQAFDDVAALGLENQVTELDVSLYSDPGACWSHPPACLPDLGQPVPNDVMRAQAQRYRAVFDLFEHEPSIKAVTFWGYSDKHTWLTSIPVPRTNLPLLFDANLKPKAAFWAIADSSWQP</sequence>
<keyword evidence="3 6" id="KW-0326">Glycosidase</keyword>
<comment type="catalytic activity">
    <reaction evidence="6">
        <text>Endohydrolysis of (1-&gt;4)-beta-D-xylosidic linkages in xylans.</text>
        <dbReference type="EC" id="3.2.1.8"/>
    </reaction>
</comment>
<dbReference type="EC" id="3.2.1.8" evidence="6"/>
<comment type="caution">
    <text evidence="9">The sequence shown here is derived from an EMBL/GenBank/DDBJ whole genome shotgun (WGS) entry which is preliminary data.</text>
</comment>
<evidence type="ECO:0000256" key="4">
    <source>
        <dbReference type="ARBA" id="ARBA00023326"/>
    </source>
</evidence>
<dbReference type="PRINTS" id="PR00134">
    <property type="entry name" value="GLHYDRLASE10"/>
</dbReference>
<comment type="similarity">
    <text evidence="6">Belongs to the glycosyl hydrolase 10 (cellulase F) family.</text>
</comment>
<dbReference type="InterPro" id="IPR017853">
    <property type="entry name" value="GH"/>
</dbReference>
<evidence type="ECO:0000256" key="2">
    <source>
        <dbReference type="ARBA" id="ARBA00023277"/>
    </source>
</evidence>
<dbReference type="Pfam" id="PF00331">
    <property type="entry name" value="Glyco_hydro_10"/>
    <property type="match status" value="1"/>
</dbReference>
<dbReference type="SUPFAM" id="SSF51445">
    <property type="entry name" value="(Trans)glycosidases"/>
    <property type="match status" value="1"/>
</dbReference>
<dbReference type="AlphaFoldDB" id="A0A4R5LJT9"/>
<dbReference type="Proteomes" id="UP000295606">
    <property type="component" value="Unassembled WGS sequence"/>
</dbReference>
<evidence type="ECO:0000256" key="1">
    <source>
        <dbReference type="ARBA" id="ARBA00022801"/>
    </source>
</evidence>
<keyword evidence="7" id="KW-0732">Signal</keyword>
<keyword evidence="2 6" id="KW-0119">Carbohydrate metabolism</keyword>
<name>A0A4R5LJT9_9BURK</name>
<proteinExistence type="inferred from homology"/>
<evidence type="ECO:0000256" key="3">
    <source>
        <dbReference type="ARBA" id="ARBA00023295"/>
    </source>
</evidence>
<feature type="signal peptide" evidence="7">
    <location>
        <begin position="1"/>
        <end position="26"/>
    </location>
</feature>
<dbReference type="OrthoDB" id="9815836at2"/>
<keyword evidence="1 6" id="KW-0378">Hydrolase</keyword>
<evidence type="ECO:0000256" key="7">
    <source>
        <dbReference type="SAM" id="SignalP"/>
    </source>
</evidence>
<gene>
    <name evidence="9" type="ORF">E1N52_05355</name>
</gene>
<dbReference type="PANTHER" id="PTHR31490">
    <property type="entry name" value="GLYCOSYL HYDROLASE"/>
    <property type="match status" value="1"/>
</dbReference>
<reference evidence="9 10" key="1">
    <citation type="submission" date="2019-03" db="EMBL/GenBank/DDBJ databases">
        <title>Paraburkholderia sp. isolated from native Mimosa gymnas in Guartela State Park, Brazil.</title>
        <authorList>
            <person name="Paulitsch F."/>
            <person name="Hungria M."/>
            <person name="Delamuta J.R.M."/>
            <person name="Ribeiro R.A."/>
            <person name="Dall'Agnol R."/>
            <person name="Silva J.S.B."/>
        </authorList>
    </citation>
    <scope>NUCLEOTIDE SEQUENCE [LARGE SCALE GENOMIC DNA]</scope>
    <source>
        <strain evidence="9 10">CNPSo 3008</strain>
    </source>
</reference>